<organism evidence="1 2">
    <name type="scientific">Durusdinium trenchii</name>
    <dbReference type="NCBI Taxonomy" id="1381693"/>
    <lineage>
        <taxon>Eukaryota</taxon>
        <taxon>Sar</taxon>
        <taxon>Alveolata</taxon>
        <taxon>Dinophyceae</taxon>
        <taxon>Suessiales</taxon>
        <taxon>Symbiodiniaceae</taxon>
        <taxon>Durusdinium</taxon>
    </lineage>
</organism>
<reference evidence="1 2" key="1">
    <citation type="submission" date="2024-02" db="EMBL/GenBank/DDBJ databases">
        <authorList>
            <person name="Chen Y."/>
            <person name="Shah S."/>
            <person name="Dougan E. K."/>
            <person name="Thang M."/>
            <person name="Chan C."/>
        </authorList>
    </citation>
    <scope>NUCLEOTIDE SEQUENCE [LARGE SCALE GENOMIC DNA]</scope>
</reference>
<protein>
    <recommendedName>
        <fullName evidence="3">Transposase</fullName>
    </recommendedName>
</protein>
<name>A0ABP0L6S2_9DINO</name>
<evidence type="ECO:0000313" key="2">
    <source>
        <dbReference type="Proteomes" id="UP001642484"/>
    </source>
</evidence>
<evidence type="ECO:0000313" key="1">
    <source>
        <dbReference type="EMBL" id="CAK9034872.1"/>
    </source>
</evidence>
<proteinExistence type="predicted"/>
<comment type="caution">
    <text evidence="1">The sequence shown here is derived from an EMBL/GenBank/DDBJ whole genome shotgun (WGS) entry which is preliminary data.</text>
</comment>
<dbReference type="Proteomes" id="UP001642484">
    <property type="component" value="Unassembled WGS sequence"/>
</dbReference>
<evidence type="ECO:0008006" key="3">
    <source>
        <dbReference type="Google" id="ProtNLM"/>
    </source>
</evidence>
<accession>A0ABP0L6S2</accession>
<dbReference type="EMBL" id="CAXAMN010011281">
    <property type="protein sequence ID" value="CAK9034872.1"/>
    <property type="molecule type" value="Genomic_DNA"/>
</dbReference>
<keyword evidence="2" id="KW-1185">Reference proteome</keyword>
<gene>
    <name evidence="1" type="ORF">CCMP2556_LOCUS19684</name>
</gene>
<sequence>MKKPAARAARGRVHKCSVCKKEGHRIEQCTRPAAKEIRRLRKENADFRGKSKRKVLRQESKWRKSPKIDGPWKEEATCLYKGKPAARIPTQTEVRRTRYAAQQIAVSLPSTDPDAVSWLLKHGWIKAPLKCEECNVKRFSDVLWDTDRPPHWRCKHCGVRVKIFDLSIFAGLRASPLELTALLGHYVSSNLTRCPSVPDMVRATGRGRTCCEHFLSCLRTLESSAGQRFSQTCPLRGAVEVDATFIGKFHLAADNMWHLDQIQKIEQGFIRRGEDLPKSYVGHIMVLGAQPRTGSAAVWVARPHVTPVGHRPVTETLAQVEACGFLDRVSGRSVICPDGNKAWQSAAEARGLPLQSVVHQVKIFTSHGPTVYKEASNVAGTQMLDRSWRILKEFLPANLVVKCKERNHTQMHPSVPQYVYMWAWRQSLNCAKPAQFLRCLEELL</sequence>